<accession>A0A6J1RTS5</accession>
<reference evidence="2" key="1">
    <citation type="submission" date="2025-08" db="UniProtKB">
        <authorList>
            <consortium name="RefSeq"/>
        </authorList>
    </citation>
    <scope>IDENTIFICATION</scope>
    <source>
        <tissue evidence="2">Whole organism</tissue>
    </source>
</reference>
<evidence type="ECO:0000313" key="1">
    <source>
        <dbReference type="Proteomes" id="UP000504606"/>
    </source>
</evidence>
<keyword evidence="1" id="KW-1185">Reference proteome</keyword>
<sequence>MDLGRVVNALMKVSKANVLYRTVASCSGLESLKSFEEPDDILVLHGPPRSSLTNFSYRGGADSACFVNCILAGHADTLEDIIMSTGSGSTDTTTADLMAALPRLRSLQCDNMFLGLEAVAKCKTLRDVSIALYKNLGEIEMVEDFLREANQLQRVHLVYCSEDYTVEYLEALVEAMGSSRRSRVERLCLEDFEDVRPLVRALPSLPALRHLDVTSAPLDDELLLSITPATAPALRRLELVVERDTCPHAWIHRGAVRATLIANTSLHIQLCCRVGDECDCETCSEGCHREVKWEEENKIGLFSHDPDKCPSPEDHADDIDWQRDYAYGHPAGGSCTWMHT</sequence>
<organism evidence="1 2">
    <name type="scientific">Frankliniella occidentalis</name>
    <name type="common">Western flower thrips</name>
    <name type="synonym">Euthrips occidentalis</name>
    <dbReference type="NCBI Taxonomy" id="133901"/>
    <lineage>
        <taxon>Eukaryota</taxon>
        <taxon>Metazoa</taxon>
        <taxon>Ecdysozoa</taxon>
        <taxon>Arthropoda</taxon>
        <taxon>Hexapoda</taxon>
        <taxon>Insecta</taxon>
        <taxon>Pterygota</taxon>
        <taxon>Neoptera</taxon>
        <taxon>Paraneoptera</taxon>
        <taxon>Thysanoptera</taxon>
        <taxon>Terebrantia</taxon>
        <taxon>Thripoidea</taxon>
        <taxon>Thripidae</taxon>
        <taxon>Frankliniella</taxon>
    </lineage>
</organism>
<dbReference type="GeneID" id="113201954"/>
<dbReference type="InterPro" id="IPR032675">
    <property type="entry name" value="LRR_dom_sf"/>
</dbReference>
<protein>
    <submittedName>
        <fullName evidence="2">Uncharacterized protein LOC113201954</fullName>
    </submittedName>
</protein>
<dbReference type="KEGG" id="foc:113201954"/>
<proteinExistence type="predicted"/>
<name>A0A6J1RTS5_FRAOC</name>
<dbReference type="Proteomes" id="UP000504606">
    <property type="component" value="Unplaced"/>
</dbReference>
<evidence type="ECO:0000313" key="2">
    <source>
        <dbReference type="RefSeq" id="XP_026271753.2"/>
    </source>
</evidence>
<dbReference type="RefSeq" id="XP_026271753.2">
    <property type="nucleotide sequence ID" value="XM_026415968.2"/>
</dbReference>
<gene>
    <name evidence="2" type="primary">LOC113201954</name>
</gene>
<dbReference type="AlphaFoldDB" id="A0A6J1RTS5"/>
<dbReference type="Gene3D" id="3.80.10.10">
    <property type="entry name" value="Ribonuclease Inhibitor"/>
    <property type="match status" value="1"/>
</dbReference>
<dbReference type="SUPFAM" id="SSF52047">
    <property type="entry name" value="RNI-like"/>
    <property type="match status" value="1"/>
</dbReference>